<dbReference type="EMBL" id="RBIR01000008">
    <property type="protein sequence ID" value="RKR13892.1"/>
    <property type="molecule type" value="Genomic_DNA"/>
</dbReference>
<keyword evidence="1" id="KW-0472">Membrane</keyword>
<dbReference type="RefSeq" id="WP_120954859.1">
    <property type="nucleotide sequence ID" value="NZ_RBIR01000008.1"/>
</dbReference>
<accession>A0A495EAH5</accession>
<dbReference type="OrthoDB" id="3216131at2"/>
<name>A0A495EAH5_9MICC</name>
<proteinExistence type="predicted"/>
<dbReference type="AlphaFoldDB" id="A0A495EAH5"/>
<evidence type="ECO:0000256" key="1">
    <source>
        <dbReference type="SAM" id="Phobius"/>
    </source>
</evidence>
<sequence length="102" mass="11413">MGIVFGLVYIALLLFFVALIIRLVFDWVQMFARSWRPRGMALVAAHAVYSVTDKPLKLLRRLIPPLRLGGMSLDVGFLLLFVAVSVAMWFVKGLVYSQSIAA</sequence>
<reference evidence="2 3" key="1">
    <citation type="submission" date="2018-10" db="EMBL/GenBank/DDBJ databases">
        <title>Genomic Encyclopedia of Type Strains, Phase IV (KMG-IV): sequencing the most valuable type-strain genomes for metagenomic binning, comparative biology and taxonomic classification.</title>
        <authorList>
            <person name="Goeker M."/>
        </authorList>
    </citation>
    <scope>NUCLEOTIDE SEQUENCE [LARGE SCALE GENOMIC DNA]</scope>
    <source>
        <strain evidence="2 3">DSM 25586</strain>
    </source>
</reference>
<comment type="caution">
    <text evidence="2">The sequence shown here is derived from an EMBL/GenBank/DDBJ whole genome shotgun (WGS) entry which is preliminary data.</text>
</comment>
<dbReference type="Pfam" id="PF02325">
    <property type="entry name" value="CCB3_YggT"/>
    <property type="match status" value="1"/>
</dbReference>
<dbReference type="GO" id="GO:0016020">
    <property type="term" value="C:membrane"/>
    <property type="evidence" value="ECO:0007669"/>
    <property type="project" value="InterPro"/>
</dbReference>
<keyword evidence="1" id="KW-1133">Transmembrane helix</keyword>
<keyword evidence="1" id="KW-0812">Transmembrane</keyword>
<gene>
    <name evidence="2" type="ORF">C8D78_3233</name>
</gene>
<dbReference type="InterPro" id="IPR003425">
    <property type="entry name" value="CCB3/YggT"/>
</dbReference>
<protein>
    <submittedName>
        <fullName evidence="2">YggT family protein</fullName>
    </submittedName>
</protein>
<evidence type="ECO:0000313" key="3">
    <source>
        <dbReference type="Proteomes" id="UP000276055"/>
    </source>
</evidence>
<organism evidence="2 3">
    <name type="scientific">Arthrobacter oryzae</name>
    <dbReference type="NCBI Taxonomy" id="409290"/>
    <lineage>
        <taxon>Bacteria</taxon>
        <taxon>Bacillati</taxon>
        <taxon>Actinomycetota</taxon>
        <taxon>Actinomycetes</taxon>
        <taxon>Micrococcales</taxon>
        <taxon>Micrococcaceae</taxon>
        <taxon>Arthrobacter</taxon>
    </lineage>
</organism>
<feature type="transmembrane region" description="Helical" evidence="1">
    <location>
        <begin position="68"/>
        <end position="91"/>
    </location>
</feature>
<evidence type="ECO:0000313" key="2">
    <source>
        <dbReference type="EMBL" id="RKR13892.1"/>
    </source>
</evidence>
<dbReference type="Proteomes" id="UP000276055">
    <property type="component" value="Unassembled WGS sequence"/>
</dbReference>
<feature type="transmembrane region" description="Helical" evidence="1">
    <location>
        <begin position="6"/>
        <end position="28"/>
    </location>
</feature>